<dbReference type="InterPro" id="IPR013783">
    <property type="entry name" value="Ig-like_fold"/>
</dbReference>
<organism evidence="2 3">
    <name type="scientific">Methanobrevibacter millerae</name>
    <dbReference type="NCBI Taxonomy" id="230361"/>
    <lineage>
        <taxon>Archaea</taxon>
        <taxon>Methanobacteriati</taxon>
        <taxon>Methanobacteriota</taxon>
        <taxon>Methanomada group</taxon>
        <taxon>Methanobacteria</taxon>
        <taxon>Methanobacteriales</taxon>
        <taxon>Methanobacteriaceae</taxon>
        <taxon>Methanobrevibacter</taxon>
    </lineage>
</organism>
<keyword evidence="1" id="KW-0472">Membrane</keyword>
<dbReference type="EMBL" id="SUTE01000071">
    <property type="protein sequence ID" value="MBE6505715.1"/>
    <property type="molecule type" value="Genomic_DNA"/>
</dbReference>
<dbReference type="RefSeq" id="WP_303737371.1">
    <property type="nucleotide sequence ID" value="NZ_SUTE01000071.1"/>
</dbReference>
<dbReference type="Gene3D" id="2.60.40.10">
    <property type="entry name" value="Immunoglobulins"/>
    <property type="match status" value="1"/>
</dbReference>
<evidence type="ECO:0000313" key="3">
    <source>
        <dbReference type="Proteomes" id="UP000762703"/>
    </source>
</evidence>
<gene>
    <name evidence="2" type="ORF">E7Z73_08285</name>
</gene>
<proteinExistence type="predicted"/>
<evidence type="ECO:0000256" key="1">
    <source>
        <dbReference type="SAM" id="Phobius"/>
    </source>
</evidence>
<comment type="caution">
    <text evidence="2">The sequence shown here is derived from an EMBL/GenBank/DDBJ whole genome shotgun (WGS) entry which is preliminary data.</text>
</comment>
<feature type="transmembrane region" description="Helical" evidence="1">
    <location>
        <begin position="6"/>
        <end position="24"/>
    </location>
</feature>
<dbReference type="InterPro" id="IPR008964">
    <property type="entry name" value="Invasin/intimin_cell_adhesion"/>
</dbReference>
<reference evidence="2" key="1">
    <citation type="submission" date="2019-04" db="EMBL/GenBank/DDBJ databases">
        <title>Evolution of Biomass-Degrading Anaerobic Consortia Revealed by Metagenomics.</title>
        <authorList>
            <person name="Peng X."/>
        </authorList>
    </citation>
    <scope>NUCLEOTIDE SEQUENCE</scope>
    <source>
        <strain evidence="2">SIG12</strain>
    </source>
</reference>
<protein>
    <recommendedName>
        <fullName evidence="4">Adhesin-like protein</fullName>
    </recommendedName>
</protein>
<name>A0A8T3VGV0_9EURY</name>
<dbReference type="AlphaFoldDB" id="A0A8T3VGV0"/>
<dbReference type="SUPFAM" id="SSF49373">
    <property type="entry name" value="Invasin/intimin cell-adhesion fragments"/>
    <property type="match status" value="1"/>
</dbReference>
<accession>A0A8T3VGV0</accession>
<dbReference type="Proteomes" id="UP000762703">
    <property type="component" value="Unassembled WGS sequence"/>
</dbReference>
<sequence>MDKKTIILLMAIIAIILVAGALLMTNTFKQEPKIDIVTNGTVHTNTTFLVKSTASNNTSLANENISIEILDNKSKTVINEEVKTNERGEAAIELTNISEGNYTVNVTFEGNDEFKECVVEEKLEIVEDTSEDTSPDDTSTTVDEGAYYSEQAGRTIYTGEVELAPDGHYWKHLGHNEWVKID</sequence>
<evidence type="ECO:0008006" key="4">
    <source>
        <dbReference type="Google" id="ProtNLM"/>
    </source>
</evidence>
<evidence type="ECO:0000313" key="2">
    <source>
        <dbReference type="EMBL" id="MBE6505715.1"/>
    </source>
</evidence>
<keyword evidence="1" id="KW-1133">Transmembrane helix</keyword>
<keyword evidence="1" id="KW-0812">Transmembrane</keyword>